<dbReference type="PANTHER" id="PTHR39160">
    <property type="entry name" value="CELL WALL-BINDING PROTEIN YOCH"/>
    <property type="match status" value="1"/>
</dbReference>
<dbReference type="Gene3D" id="2.40.40.10">
    <property type="entry name" value="RlpA-like domain"/>
    <property type="match status" value="1"/>
</dbReference>
<dbReference type="CDD" id="cd22786">
    <property type="entry name" value="DPBB_YuiC-like"/>
    <property type="match status" value="1"/>
</dbReference>
<dbReference type="SMART" id="SM01208">
    <property type="entry name" value="G5"/>
    <property type="match status" value="1"/>
</dbReference>
<evidence type="ECO:0000313" key="4">
    <source>
        <dbReference type="Proteomes" id="UP001516662"/>
    </source>
</evidence>
<protein>
    <submittedName>
        <fullName evidence="3">DUF348 domain-containing protein</fullName>
    </submittedName>
</protein>
<evidence type="ECO:0000313" key="3">
    <source>
        <dbReference type="EMBL" id="MBE4906654.1"/>
    </source>
</evidence>
<dbReference type="Proteomes" id="UP001516662">
    <property type="component" value="Unassembled WGS sequence"/>
</dbReference>
<dbReference type="Gene3D" id="2.20.230.10">
    <property type="entry name" value="Resuscitation-promoting factor rpfb"/>
    <property type="match status" value="1"/>
</dbReference>
<keyword evidence="4" id="KW-1185">Reference proteome</keyword>
<evidence type="ECO:0000256" key="1">
    <source>
        <dbReference type="ARBA" id="ARBA00022729"/>
    </source>
</evidence>
<feature type="domain" description="G5" evidence="2">
    <location>
        <begin position="206"/>
        <end position="286"/>
    </location>
</feature>
<dbReference type="SUPFAM" id="SSF50685">
    <property type="entry name" value="Barwin-like endoglucanases"/>
    <property type="match status" value="1"/>
</dbReference>
<dbReference type="PANTHER" id="PTHR39160:SF4">
    <property type="entry name" value="RESUSCITATION-PROMOTING FACTOR RPFB"/>
    <property type="match status" value="1"/>
</dbReference>
<organism evidence="3 4">
    <name type="scientific">Litchfieldia luteola</name>
    <dbReference type="NCBI Taxonomy" id="682179"/>
    <lineage>
        <taxon>Bacteria</taxon>
        <taxon>Bacillati</taxon>
        <taxon>Bacillota</taxon>
        <taxon>Bacilli</taxon>
        <taxon>Bacillales</taxon>
        <taxon>Bacillaceae</taxon>
        <taxon>Litchfieldia</taxon>
    </lineage>
</organism>
<dbReference type="Pfam" id="PF03990">
    <property type="entry name" value="DUF348"/>
    <property type="match status" value="3"/>
</dbReference>
<dbReference type="InterPro" id="IPR011098">
    <property type="entry name" value="G5_dom"/>
</dbReference>
<dbReference type="Pfam" id="PF06725">
    <property type="entry name" value="3D"/>
    <property type="match status" value="1"/>
</dbReference>
<dbReference type="Pfam" id="PF07501">
    <property type="entry name" value="G5"/>
    <property type="match status" value="1"/>
</dbReference>
<sequence length="394" mass="43141">MKKLFSESMNKKRFIISISSLLAFGTAGTGYAVYEGTKETVNLSLNGEEQVIRTHANTVAELLENYEINVRSEDHLSHSQDAEITDNMEIVWEASKPVKIVIGDQKSTVWTTADTVKELLEAQKITVNEHDKVEPGIDAEITKDITVTLEKAFQLTLDVGGTEQHVWATSTTVADFLENQQITLNELDRVEPALESTITQNSVVKVVRIEKVTDVVEEPVAYAVITKNDSSIEKGKQKVVNAGSEGKIAKHFAVILENGKEVSRELVKTETLKESKDRVVAVGTKKVQRQVSRGTGSVVKEFYVSSTAYTAYCNGCSGTTATGINLRANPDMKVIAVDPSVIPLGTKVYVEGYGYAIAGDTGSAIKGNKIDVFFATKAEAYRWGRKSVKIKILD</sequence>
<comment type="caution">
    <text evidence="3">The sequence shown here is derived from an EMBL/GenBank/DDBJ whole genome shotgun (WGS) entry which is preliminary data.</text>
</comment>
<dbReference type="InterPro" id="IPR007137">
    <property type="entry name" value="DUF348"/>
</dbReference>
<dbReference type="InterPro" id="IPR036908">
    <property type="entry name" value="RlpA-like_sf"/>
</dbReference>
<dbReference type="EMBL" id="JADCLJ010000005">
    <property type="protein sequence ID" value="MBE4906654.1"/>
    <property type="molecule type" value="Genomic_DNA"/>
</dbReference>
<reference evidence="3 4" key="1">
    <citation type="submission" date="2020-10" db="EMBL/GenBank/DDBJ databases">
        <title>Bacillus sp. HD4P25, an endophyte from a halophyte.</title>
        <authorList>
            <person name="Sun J.-Q."/>
        </authorList>
    </citation>
    <scope>NUCLEOTIDE SEQUENCE [LARGE SCALE GENOMIC DNA]</scope>
    <source>
        <strain evidence="3 4">YIM 93174</strain>
    </source>
</reference>
<evidence type="ECO:0000259" key="2">
    <source>
        <dbReference type="PROSITE" id="PS51109"/>
    </source>
</evidence>
<keyword evidence="1" id="KW-0732">Signal</keyword>
<name>A0ABR9QDS5_9BACI</name>
<proteinExistence type="predicted"/>
<dbReference type="InterPro" id="IPR010611">
    <property type="entry name" value="3D_dom"/>
</dbReference>
<accession>A0ABR9QDS5</accession>
<gene>
    <name evidence="3" type="ORF">IMZ08_01110</name>
</gene>
<dbReference type="PROSITE" id="PS51109">
    <property type="entry name" value="G5"/>
    <property type="match status" value="1"/>
</dbReference>
<dbReference type="InterPro" id="IPR051933">
    <property type="entry name" value="Resuscitation_pf_RpfB"/>
</dbReference>